<accession>A0AAV9CZL9</accession>
<keyword evidence="2" id="KW-1185">Reference proteome</keyword>
<evidence type="ECO:0000313" key="2">
    <source>
        <dbReference type="Proteomes" id="UP001180020"/>
    </source>
</evidence>
<reference evidence="1" key="1">
    <citation type="journal article" date="2023" name="Nat. Commun.">
        <title>Diploid and tetraploid genomes of Acorus and the evolution of monocots.</title>
        <authorList>
            <person name="Ma L."/>
            <person name="Liu K.W."/>
            <person name="Li Z."/>
            <person name="Hsiao Y.Y."/>
            <person name="Qi Y."/>
            <person name="Fu T."/>
            <person name="Tang G.D."/>
            <person name="Zhang D."/>
            <person name="Sun W.H."/>
            <person name="Liu D.K."/>
            <person name="Li Y."/>
            <person name="Chen G.Z."/>
            <person name="Liu X.D."/>
            <person name="Liao X.Y."/>
            <person name="Jiang Y.T."/>
            <person name="Yu X."/>
            <person name="Hao Y."/>
            <person name="Huang J."/>
            <person name="Zhao X.W."/>
            <person name="Ke S."/>
            <person name="Chen Y.Y."/>
            <person name="Wu W.L."/>
            <person name="Hsu J.L."/>
            <person name="Lin Y.F."/>
            <person name="Huang M.D."/>
            <person name="Li C.Y."/>
            <person name="Huang L."/>
            <person name="Wang Z.W."/>
            <person name="Zhao X."/>
            <person name="Zhong W.Y."/>
            <person name="Peng D.H."/>
            <person name="Ahmad S."/>
            <person name="Lan S."/>
            <person name="Zhang J.S."/>
            <person name="Tsai W.C."/>
            <person name="Van de Peer Y."/>
            <person name="Liu Z.J."/>
        </authorList>
    </citation>
    <scope>NUCLEOTIDE SEQUENCE</scope>
    <source>
        <strain evidence="1">CP</strain>
    </source>
</reference>
<reference evidence="1" key="2">
    <citation type="submission" date="2023-06" db="EMBL/GenBank/DDBJ databases">
        <authorList>
            <person name="Ma L."/>
            <person name="Liu K.-W."/>
            <person name="Li Z."/>
            <person name="Hsiao Y.-Y."/>
            <person name="Qi Y."/>
            <person name="Fu T."/>
            <person name="Tang G."/>
            <person name="Zhang D."/>
            <person name="Sun W.-H."/>
            <person name="Liu D.-K."/>
            <person name="Li Y."/>
            <person name="Chen G.-Z."/>
            <person name="Liu X.-D."/>
            <person name="Liao X.-Y."/>
            <person name="Jiang Y.-T."/>
            <person name="Yu X."/>
            <person name="Hao Y."/>
            <person name="Huang J."/>
            <person name="Zhao X.-W."/>
            <person name="Ke S."/>
            <person name="Chen Y.-Y."/>
            <person name="Wu W.-L."/>
            <person name="Hsu J.-L."/>
            <person name="Lin Y.-F."/>
            <person name="Huang M.-D."/>
            <person name="Li C.-Y."/>
            <person name="Huang L."/>
            <person name="Wang Z.-W."/>
            <person name="Zhao X."/>
            <person name="Zhong W.-Y."/>
            <person name="Peng D.-H."/>
            <person name="Ahmad S."/>
            <person name="Lan S."/>
            <person name="Zhang J.-S."/>
            <person name="Tsai W.-C."/>
            <person name="Van De Peer Y."/>
            <person name="Liu Z.-J."/>
        </authorList>
    </citation>
    <scope>NUCLEOTIDE SEQUENCE</scope>
    <source>
        <strain evidence="1">CP</strain>
        <tissue evidence="1">Leaves</tissue>
    </source>
</reference>
<protein>
    <submittedName>
        <fullName evidence="1">Uncharacterized protein</fullName>
    </submittedName>
</protein>
<evidence type="ECO:0000313" key="1">
    <source>
        <dbReference type="EMBL" id="KAK1293999.1"/>
    </source>
</evidence>
<dbReference type="Proteomes" id="UP001180020">
    <property type="component" value="Unassembled WGS sequence"/>
</dbReference>
<dbReference type="AlphaFoldDB" id="A0AAV9CZL9"/>
<name>A0AAV9CZL9_ACOCL</name>
<organism evidence="1 2">
    <name type="scientific">Acorus calamus</name>
    <name type="common">Sweet flag</name>
    <dbReference type="NCBI Taxonomy" id="4465"/>
    <lineage>
        <taxon>Eukaryota</taxon>
        <taxon>Viridiplantae</taxon>
        <taxon>Streptophyta</taxon>
        <taxon>Embryophyta</taxon>
        <taxon>Tracheophyta</taxon>
        <taxon>Spermatophyta</taxon>
        <taxon>Magnoliopsida</taxon>
        <taxon>Liliopsida</taxon>
        <taxon>Acoraceae</taxon>
        <taxon>Acorus</taxon>
    </lineage>
</organism>
<sequence length="70" mass="7577">MIPKDILLHLLGHSKVNKEAIKKIMNFTVAEFVNKSSMCHGGYSHFGSVYIDSGDARIVVDSGGTITPSI</sequence>
<gene>
    <name evidence="1" type="ORF">QJS10_CPA16g00438</name>
</gene>
<comment type="caution">
    <text evidence="1">The sequence shown here is derived from an EMBL/GenBank/DDBJ whole genome shotgun (WGS) entry which is preliminary data.</text>
</comment>
<dbReference type="EMBL" id="JAUJYO010000016">
    <property type="protein sequence ID" value="KAK1293999.1"/>
    <property type="molecule type" value="Genomic_DNA"/>
</dbReference>
<proteinExistence type="predicted"/>